<sequence>MVMVLVNPPVTLNMVMGLVNPRVTLNMAMVLVHCGGGKGDDGRGGGKGDDGHGGGGGGGICDVCSELIAHVHWHPSLGPLHPQVTLDMVMGRVYHSLPVNLVMGLVHPHAHGGGDTCDDGHGGGGGNGDVCSESIALVHRHSSLGYHCHS</sequence>
<evidence type="ECO:0000313" key="2">
    <source>
        <dbReference type="Proteomes" id="UP001454036"/>
    </source>
</evidence>
<organism evidence="1 2">
    <name type="scientific">Lithospermum erythrorhizon</name>
    <name type="common">Purple gromwell</name>
    <name type="synonym">Lithospermum officinale var. erythrorhizon</name>
    <dbReference type="NCBI Taxonomy" id="34254"/>
    <lineage>
        <taxon>Eukaryota</taxon>
        <taxon>Viridiplantae</taxon>
        <taxon>Streptophyta</taxon>
        <taxon>Embryophyta</taxon>
        <taxon>Tracheophyta</taxon>
        <taxon>Spermatophyta</taxon>
        <taxon>Magnoliopsida</taxon>
        <taxon>eudicotyledons</taxon>
        <taxon>Gunneridae</taxon>
        <taxon>Pentapetalae</taxon>
        <taxon>asterids</taxon>
        <taxon>lamiids</taxon>
        <taxon>Boraginales</taxon>
        <taxon>Boraginaceae</taxon>
        <taxon>Boraginoideae</taxon>
        <taxon>Lithospermeae</taxon>
        <taxon>Lithospermum</taxon>
    </lineage>
</organism>
<protein>
    <submittedName>
        <fullName evidence="1">Uncharacterized protein</fullName>
    </submittedName>
</protein>
<reference evidence="1 2" key="1">
    <citation type="submission" date="2024-01" db="EMBL/GenBank/DDBJ databases">
        <title>The complete chloroplast genome sequence of Lithospermum erythrorhizon: insights into the phylogenetic relationship among Boraginaceae species and the maternal lineages of purple gromwells.</title>
        <authorList>
            <person name="Okada T."/>
            <person name="Watanabe K."/>
        </authorList>
    </citation>
    <scope>NUCLEOTIDE SEQUENCE [LARGE SCALE GENOMIC DNA]</scope>
</reference>
<evidence type="ECO:0000313" key="1">
    <source>
        <dbReference type="EMBL" id="GAA0154375.1"/>
    </source>
</evidence>
<name>A0AAV3PRM9_LITER</name>
<dbReference type="Proteomes" id="UP001454036">
    <property type="component" value="Unassembled WGS sequence"/>
</dbReference>
<proteinExistence type="predicted"/>
<keyword evidence="2" id="KW-1185">Reference proteome</keyword>
<comment type="caution">
    <text evidence="1">The sequence shown here is derived from an EMBL/GenBank/DDBJ whole genome shotgun (WGS) entry which is preliminary data.</text>
</comment>
<accession>A0AAV3PRM9</accession>
<dbReference type="EMBL" id="BAABME010002380">
    <property type="protein sequence ID" value="GAA0154375.1"/>
    <property type="molecule type" value="Genomic_DNA"/>
</dbReference>
<gene>
    <name evidence="1" type="ORF">LIER_12372</name>
</gene>
<dbReference type="AlphaFoldDB" id="A0AAV3PRM9"/>